<dbReference type="InterPro" id="IPR014001">
    <property type="entry name" value="Helicase_ATP-bd"/>
</dbReference>
<dbReference type="InterPro" id="IPR050496">
    <property type="entry name" value="SNF2_RAD54_helicase_repair"/>
</dbReference>
<evidence type="ECO:0000313" key="3">
    <source>
        <dbReference type="EMBL" id="EKT4093473.1"/>
    </source>
</evidence>
<comment type="caution">
    <text evidence="3">The sequence shown here is derived from an EMBL/GenBank/DDBJ whole genome shotgun (WGS) entry which is preliminary data.</text>
</comment>
<dbReference type="Pfam" id="PF00271">
    <property type="entry name" value="Helicase_C"/>
    <property type="match status" value="1"/>
</dbReference>
<name>A0AAI9FTA5_STEMA</name>
<dbReference type="InterPro" id="IPR001650">
    <property type="entry name" value="Helicase_C-like"/>
</dbReference>
<gene>
    <name evidence="3" type="ORF">QEG23_003004</name>
</gene>
<dbReference type="InterPro" id="IPR027417">
    <property type="entry name" value="P-loop_NTPase"/>
</dbReference>
<dbReference type="InterPro" id="IPR038718">
    <property type="entry name" value="SNF2-like_sf"/>
</dbReference>
<dbReference type="Proteomes" id="UP001218208">
    <property type="component" value="Unassembled WGS sequence"/>
</dbReference>
<evidence type="ECO:0000313" key="4">
    <source>
        <dbReference type="Proteomes" id="UP001218208"/>
    </source>
</evidence>
<organism evidence="3 4">
    <name type="scientific">Stenotrophomonas maltophilia</name>
    <name type="common">Pseudomonas maltophilia</name>
    <name type="synonym">Xanthomonas maltophilia</name>
    <dbReference type="NCBI Taxonomy" id="40324"/>
    <lineage>
        <taxon>Bacteria</taxon>
        <taxon>Pseudomonadati</taxon>
        <taxon>Pseudomonadota</taxon>
        <taxon>Gammaproteobacteria</taxon>
        <taxon>Lysobacterales</taxon>
        <taxon>Lysobacteraceae</taxon>
        <taxon>Stenotrophomonas</taxon>
        <taxon>Stenotrophomonas maltophilia group</taxon>
    </lineage>
</organism>
<dbReference type="PANTHER" id="PTHR45629:SF7">
    <property type="entry name" value="DNA EXCISION REPAIR PROTEIN ERCC-6-RELATED"/>
    <property type="match status" value="1"/>
</dbReference>
<dbReference type="InterPro" id="IPR049730">
    <property type="entry name" value="SNF2/RAD54-like_C"/>
</dbReference>
<evidence type="ECO:0000256" key="1">
    <source>
        <dbReference type="ARBA" id="ARBA00022801"/>
    </source>
</evidence>
<proteinExistence type="predicted"/>
<keyword evidence="1" id="KW-0378">Hydrolase</keyword>
<accession>A0AAI9FTA5</accession>
<dbReference type="PANTHER" id="PTHR45629">
    <property type="entry name" value="SNF2/RAD54 FAMILY MEMBER"/>
    <property type="match status" value="1"/>
</dbReference>
<dbReference type="GO" id="GO:0004386">
    <property type="term" value="F:helicase activity"/>
    <property type="evidence" value="ECO:0007669"/>
    <property type="project" value="UniProtKB-KW"/>
</dbReference>
<dbReference type="GO" id="GO:0016787">
    <property type="term" value="F:hydrolase activity"/>
    <property type="evidence" value="ECO:0007669"/>
    <property type="project" value="UniProtKB-KW"/>
</dbReference>
<feature type="domain" description="Helicase ATP-binding" evidence="2">
    <location>
        <begin position="42"/>
        <end position="307"/>
    </location>
</feature>
<dbReference type="RefSeq" id="WP_162621997.1">
    <property type="nucleotide sequence ID" value="NZ_CP029773.1"/>
</dbReference>
<dbReference type="SMART" id="SM00490">
    <property type="entry name" value="HELICc"/>
    <property type="match status" value="1"/>
</dbReference>
<dbReference type="Gene3D" id="3.40.50.300">
    <property type="entry name" value="P-loop containing nucleotide triphosphate hydrolases"/>
    <property type="match status" value="1"/>
</dbReference>
<dbReference type="CDD" id="cd18793">
    <property type="entry name" value="SF2_C_SNF"/>
    <property type="match status" value="1"/>
</dbReference>
<dbReference type="AlphaFoldDB" id="A0AAI9FTA5"/>
<sequence length="881" mass="97674">MKQMISWDEVAARAEVLLGDGRSDVGRRLALIEGQRESLRALCTRLRNNGAILADEVGMGKTRIAVALAHCVIAAGGRVVVVAPPGLDEQWRREFALVGPQPPALLRSYWQFLQAWDGSDTERPWLQEKLVLVSHSFNRWAPGKLARYRWSLLPATLARYRKDVLGKRWPNGYGEFEQELVDCVSRAAGAIIGNLSTVGSASPSETLLQDIHEELPAWSEAANGENHAARGVLRRAVDQVTGLGLGAFDLVIIDEAHKSRNEESLLSTLLDDVLLRSGSARCLAMSATPVELDASQWEQSLRRIGVAKPPVDVIKKYVASVDDLRRSPLNAEYEQAYLAAAAAYRDALDPYLLRRDKREDPTVQKFSKHATPAGQDYREVCPIKVRMDPATISEPWMRAVCAAEALSFTSTRVLDNRAKRHRLTVGNGHGISGLIDAVKEETSLQPEISSSALDDETALDDAAASSKRKARTEWWHRAMQRAVREAAPGSGAPYTHPALLAAVDAIESVAVNEKVLVFGHYRAPMNALQHLLNARAMLRALDEGKVWPQSGLHSHEDRVALQVAHRQLFHREADLEAVEQKLQSGYRELENSRQRFRTGLLRKLKEGFTSLDPLLGARFTVPLQMLEDEHPSGSDASSAVGALAVVARALADHLEGEAEDPTPVRLATAFVELMQAAANLDPLTDDADGSIDDASRGENTWSETLERFREDYSYRQGGFARQLNGDTAPGTRRLLQLAFNRANANPKVLIAQSQVGREGLNLHLACRTVVLLHLEWNPAVVEQQIGRVDRMGSLWQQLLERAIECPGGTEPMPRIQVRPVVFEGTYDERQWRVLQYRWQTLRSQLHGEILPECDPEDVLGAQLRERVAAAAPCFSPTQLRR</sequence>
<dbReference type="PROSITE" id="PS51192">
    <property type="entry name" value="HELICASE_ATP_BIND_1"/>
    <property type="match status" value="1"/>
</dbReference>
<reference evidence="3" key="1">
    <citation type="submission" date="2022-07" db="EMBL/GenBank/DDBJ databases">
        <authorList>
            <consortium name="DAFM: The Division of Animal and Food Microbiology"/>
        </authorList>
    </citation>
    <scope>NUCLEOTIDE SEQUENCE</scope>
    <source>
        <strain evidence="3">19MO01SH01-2</strain>
    </source>
</reference>
<dbReference type="SUPFAM" id="SSF52540">
    <property type="entry name" value="P-loop containing nucleoside triphosphate hydrolases"/>
    <property type="match status" value="2"/>
</dbReference>
<dbReference type="Gene3D" id="3.40.50.10810">
    <property type="entry name" value="Tandem AAA-ATPase domain"/>
    <property type="match status" value="2"/>
</dbReference>
<dbReference type="EMBL" id="ABLOJW010000016">
    <property type="protein sequence ID" value="EKT4093473.1"/>
    <property type="molecule type" value="Genomic_DNA"/>
</dbReference>
<dbReference type="SMART" id="SM00487">
    <property type="entry name" value="DEXDc"/>
    <property type="match status" value="1"/>
</dbReference>
<protein>
    <recommendedName>
        <fullName evidence="2">Helicase ATP-binding domain-containing protein</fullName>
    </recommendedName>
</protein>
<evidence type="ECO:0000259" key="2">
    <source>
        <dbReference type="PROSITE" id="PS51192"/>
    </source>
</evidence>